<evidence type="ECO:0000313" key="4">
    <source>
        <dbReference type="Proteomes" id="UP001596337"/>
    </source>
</evidence>
<organism evidence="3 4">
    <name type="scientific">Haloechinothrix salitolerans</name>
    <dbReference type="NCBI Taxonomy" id="926830"/>
    <lineage>
        <taxon>Bacteria</taxon>
        <taxon>Bacillati</taxon>
        <taxon>Actinomycetota</taxon>
        <taxon>Actinomycetes</taxon>
        <taxon>Pseudonocardiales</taxon>
        <taxon>Pseudonocardiaceae</taxon>
        <taxon>Haloechinothrix</taxon>
    </lineage>
</organism>
<dbReference type="RefSeq" id="WP_345406042.1">
    <property type="nucleotide sequence ID" value="NZ_BAABLA010000121.1"/>
</dbReference>
<evidence type="ECO:0000256" key="1">
    <source>
        <dbReference type="SAM" id="MobiDB-lite"/>
    </source>
</evidence>
<dbReference type="PANTHER" id="PTHR33371">
    <property type="entry name" value="INTERMEMBRANE PHOSPHOLIPID TRANSPORT SYSTEM BINDING PROTEIN MLAD-RELATED"/>
    <property type="match status" value="1"/>
</dbReference>
<feature type="region of interest" description="Disordered" evidence="1">
    <location>
        <begin position="377"/>
        <end position="403"/>
    </location>
</feature>
<feature type="domain" description="Mce/MlaD" evidence="2">
    <location>
        <begin position="24"/>
        <end position="98"/>
    </location>
</feature>
<dbReference type="InterPro" id="IPR003399">
    <property type="entry name" value="Mce/MlaD"/>
</dbReference>
<dbReference type="Pfam" id="PF02470">
    <property type="entry name" value="MlaD"/>
    <property type="match status" value="1"/>
</dbReference>
<dbReference type="InterPro" id="IPR052336">
    <property type="entry name" value="MlaD_Phospholipid_Transporter"/>
</dbReference>
<gene>
    <name evidence="3" type="ORF">ACFQGD_06930</name>
</gene>
<proteinExistence type="predicted"/>
<keyword evidence="4" id="KW-1185">Reference proteome</keyword>
<accession>A0ABW2BVJ9</accession>
<comment type="caution">
    <text evidence="3">The sequence shown here is derived from an EMBL/GenBank/DDBJ whole genome shotgun (WGS) entry which is preliminary data.</text>
</comment>
<dbReference type="EMBL" id="JBHSXX010000001">
    <property type="protein sequence ID" value="MFC6866878.1"/>
    <property type="molecule type" value="Genomic_DNA"/>
</dbReference>
<sequence length="403" mass="42730">MAGIALILYLAVSAHTGLPWQESTTVRAAFTDTHSLMEGNEVRQNSVRIGSVSDIEYRDGRALVTMRLDGEHDVYGDARAEIWDFSSLGAKFVELYPGNPEAGRLADGTIPVAKTTSSADIHELFDVLDDRSRAAATSAIRELGGGAGGRSRDVRDFVRSAPDLADDLGSLSLTLSSDQTNLIGLLRSGDQLASRFAGRSERISKLVEQADSTLRALTIDDAGPLTETLRDLPGTLASLDGAFDALDTPLSDTRSAVARLRPGARALARAENDLRGVLRESVEPFAKVPAVATRATPAVGDLTGTFADARPLAKQVTRGFDDLAEPLSVLAPYAPEMGQFFVRGHSWTSQSIDGVNYARLGIVSPVLRTAGGLLGPSSVPQNVYPKPGEADHDRATGLLGGPR</sequence>
<evidence type="ECO:0000259" key="2">
    <source>
        <dbReference type="Pfam" id="PF02470"/>
    </source>
</evidence>
<name>A0ABW2BVJ9_9PSEU</name>
<evidence type="ECO:0000313" key="3">
    <source>
        <dbReference type="EMBL" id="MFC6866878.1"/>
    </source>
</evidence>
<dbReference type="PANTHER" id="PTHR33371:SF15">
    <property type="entry name" value="LIPOPROTEIN LPRN"/>
    <property type="match status" value="1"/>
</dbReference>
<dbReference type="Proteomes" id="UP001596337">
    <property type="component" value="Unassembled WGS sequence"/>
</dbReference>
<reference evidence="4" key="1">
    <citation type="journal article" date="2019" name="Int. J. Syst. Evol. Microbiol.">
        <title>The Global Catalogue of Microorganisms (GCM) 10K type strain sequencing project: providing services to taxonomists for standard genome sequencing and annotation.</title>
        <authorList>
            <consortium name="The Broad Institute Genomics Platform"/>
            <consortium name="The Broad Institute Genome Sequencing Center for Infectious Disease"/>
            <person name="Wu L."/>
            <person name="Ma J."/>
        </authorList>
    </citation>
    <scope>NUCLEOTIDE SEQUENCE [LARGE SCALE GENOMIC DNA]</scope>
    <source>
        <strain evidence="4">KCTC 32255</strain>
    </source>
</reference>
<protein>
    <submittedName>
        <fullName evidence="3">MlaD family protein</fullName>
    </submittedName>
</protein>